<feature type="compositionally biased region" description="Polar residues" evidence="1">
    <location>
        <begin position="477"/>
        <end position="486"/>
    </location>
</feature>
<accession>A0A7R9K3X1</accession>
<feature type="region of interest" description="Disordered" evidence="1">
    <location>
        <begin position="439"/>
        <end position="514"/>
    </location>
</feature>
<reference evidence="3" key="1">
    <citation type="submission" date="2020-11" db="EMBL/GenBank/DDBJ databases">
        <authorList>
            <person name="Tran Van P."/>
        </authorList>
    </citation>
    <scope>NUCLEOTIDE SEQUENCE</scope>
</reference>
<feature type="region of interest" description="Disordered" evidence="1">
    <location>
        <begin position="729"/>
        <end position="750"/>
    </location>
</feature>
<organism evidence="3">
    <name type="scientific">Timema genevievae</name>
    <name type="common">Walking stick</name>
    <dbReference type="NCBI Taxonomy" id="629358"/>
    <lineage>
        <taxon>Eukaryota</taxon>
        <taxon>Metazoa</taxon>
        <taxon>Ecdysozoa</taxon>
        <taxon>Arthropoda</taxon>
        <taxon>Hexapoda</taxon>
        <taxon>Insecta</taxon>
        <taxon>Pterygota</taxon>
        <taxon>Neoptera</taxon>
        <taxon>Polyneoptera</taxon>
        <taxon>Phasmatodea</taxon>
        <taxon>Timematodea</taxon>
        <taxon>Timematoidea</taxon>
        <taxon>Timematidae</taxon>
        <taxon>Timema</taxon>
    </lineage>
</organism>
<feature type="compositionally biased region" description="Low complexity" evidence="1">
    <location>
        <begin position="729"/>
        <end position="740"/>
    </location>
</feature>
<feature type="region of interest" description="Disordered" evidence="1">
    <location>
        <begin position="344"/>
        <end position="369"/>
    </location>
</feature>
<feature type="compositionally biased region" description="Polar residues" evidence="1">
    <location>
        <begin position="635"/>
        <end position="645"/>
    </location>
</feature>
<dbReference type="AlphaFoldDB" id="A0A7R9K3X1"/>
<evidence type="ECO:0000256" key="2">
    <source>
        <dbReference type="SAM" id="SignalP"/>
    </source>
</evidence>
<evidence type="ECO:0000313" key="3">
    <source>
        <dbReference type="EMBL" id="CAD7600166.1"/>
    </source>
</evidence>
<feature type="signal peptide" evidence="2">
    <location>
        <begin position="1"/>
        <end position="23"/>
    </location>
</feature>
<name>A0A7R9K3X1_TIMGE</name>
<feature type="region of interest" description="Disordered" evidence="1">
    <location>
        <begin position="551"/>
        <end position="612"/>
    </location>
</feature>
<proteinExistence type="predicted"/>
<feature type="compositionally biased region" description="Basic and acidic residues" evidence="1">
    <location>
        <begin position="461"/>
        <end position="476"/>
    </location>
</feature>
<dbReference type="EMBL" id="OE842482">
    <property type="protein sequence ID" value="CAD7600166.1"/>
    <property type="molecule type" value="Genomic_DNA"/>
</dbReference>
<gene>
    <name evidence="3" type="ORF">TGEB3V08_LOCUS7566</name>
</gene>
<feature type="chain" id="PRO_5031101512" evidence="2">
    <location>
        <begin position="24"/>
        <end position="893"/>
    </location>
</feature>
<feature type="region of interest" description="Disordered" evidence="1">
    <location>
        <begin position="858"/>
        <end position="878"/>
    </location>
</feature>
<feature type="region of interest" description="Disordered" evidence="1">
    <location>
        <begin position="634"/>
        <end position="682"/>
    </location>
</feature>
<sequence length="893" mass="99356">MPRSLRRSASWSLLSVLFNENLASQEEVRYEFPERSFCHTGIIQGSTLPSLFPLPPYQCSHGMRGHSHNRLDFIRGEGQARFPSPLQLVMYSGGMRLHVLTPWTNPPLTGAWLFADDRMFSRYHSCLCETLARLGFALHMAITNKPLTEVESPSSVHAELKTLVNRIIRDAVTLPNFKVIERKMSNGERLSEDIDIKTYEDILATAILNKVIEKFQRYQVTNSSALDGNSNLLDGFPGHIGQKPKYISRLEIGVSESGSVEDCDGISRGDGSWSESSHTEPMSLMVEECIEEVTTYNSSEEEEAVGPEDHSGGSELDFYLSGLNFIQRHRVPFPELGMDIIDGAGYESNESGEDDEVEGKVSPKPTDLYTPIESWEENWLFQKRRLKSNSGANQSVPVPMLVPNPSEDYRALIGDRDAEEISDLSECSEGELDATLSELASPEDGTTFTFPERGVMIGGDTSDKPEKGDRNVKSDKSQQALSQSDTPDGGCGGYSEEYSSLQDGAPELAEATNNELFKTSSVDCLSEFGQQDSEYTEDYAAVTQRQMSSLTLIDESEAKPMSKPRSLGVPPQLKVNGESSTENQKVDHLESNDSQIEIELATPPKPGTDQSDDCMLPQLGTIAEREHKKWESALPLQNNPYSSENITKRLQKKTRYGSRSSSEASIELPDFHNEPPVVKHPTSPLKVVCTGSELDTRRYGRDYYVNSKLPKDETKKNTKLAALKELLLSSGSSQQPKSSNTGARQVSGGSTLSLTSLEEEMLQRDIYHSSFRARNASPNFTMNPLYEGGGNTDEERDRLQEHKHLLAIRRKRLRPESGYSSSLDSIAEPLILLRLTPPLEPQMVERSFESLSSLRRAASLKGKGTRRKTRSPLLGGSLRSRRQIREDVTSALW</sequence>
<evidence type="ECO:0000256" key="1">
    <source>
        <dbReference type="SAM" id="MobiDB-lite"/>
    </source>
</evidence>
<protein>
    <submittedName>
        <fullName evidence="3">Uncharacterized protein</fullName>
    </submittedName>
</protein>
<keyword evidence="2" id="KW-0732">Signal</keyword>